<dbReference type="PANTHER" id="PTHR43289:SF34">
    <property type="entry name" value="SERINE_THREONINE-PROTEIN KINASE YBDM-RELATED"/>
    <property type="match status" value="1"/>
</dbReference>
<reference evidence="9 10" key="1">
    <citation type="submission" date="2024-03" db="EMBL/GenBank/DDBJ databases">
        <title>Whole genome sequencing of Streptomyces racemochromogenes, to identify antimicrobial biosynthetic gene clusters.</title>
        <authorList>
            <person name="Suryawanshi P."/>
            <person name="Krishnaraj P.U."/>
            <person name="Arun Y.P."/>
            <person name="Suryawanshi M.P."/>
            <person name="Rakshit O."/>
        </authorList>
    </citation>
    <scope>NUCLEOTIDE SEQUENCE [LARGE SCALE GENOMIC DNA]</scope>
    <source>
        <strain evidence="9 10">AUDT626</strain>
    </source>
</reference>
<evidence type="ECO:0000256" key="2">
    <source>
        <dbReference type="ARBA" id="ARBA00022741"/>
    </source>
</evidence>
<dbReference type="Proteomes" id="UP001610631">
    <property type="component" value="Unassembled WGS sequence"/>
</dbReference>
<dbReference type="RefSeq" id="WP_395510230.1">
    <property type="nucleotide sequence ID" value="NZ_JBBDHD010000031.1"/>
</dbReference>
<organism evidence="9 10">
    <name type="scientific">Streptomyces racemochromogenes</name>
    <dbReference type="NCBI Taxonomy" id="67353"/>
    <lineage>
        <taxon>Bacteria</taxon>
        <taxon>Bacillati</taxon>
        <taxon>Actinomycetota</taxon>
        <taxon>Actinomycetes</taxon>
        <taxon>Kitasatosporales</taxon>
        <taxon>Streptomycetaceae</taxon>
        <taxon>Streptomyces</taxon>
    </lineage>
</organism>
<feature type="compositionally biased region" description="Low complexity" evidence="6">
    <location>
        <begin position="320"/>
        <end position="338"/>
    </location>
</feature>
<feature type="transmembrane region" description="Helical" evidence="7">
    <location>
        <begin position="422"/>
        <end position="441"/>
    </location>
</feature>
<dbReference type="Pfam" id="PF00069">
    <property type="entry name" value="Pkinase"/>
    <property type="match status" value="1"/>
</dbReference>
<evidence type="ECO:0000256" key="3">
    <source>
        <dbReference type="ARBA" id="ARBA00022777"/>
    </source>
</evidence>
<name>A0ABW7PDK8_9ACTN</name>
<keyword evidence="7" id="KW-0472">Membrane</keyword>
<feature type="transmembrane region" description="Helical" evidence="7">
    <location>
        <begin position="377"/>
        <end position="397"/>
    </location>
</feature>
<dbReference type="InterPro" id="IPR000719">
    <property type="entry name" value="Prot_kinase_dom"/>
</dbReference>
<dbReference type="Gene3D" id="1.10.510.10">
    <property type="entry name" value="Transferase(Phosphotransferase) domain 1"/>
    <property type="match status" value="1"/>
</dbReference>
<sequence length="523" mass="55004">MQPLTATDPRRVGAYRLLYRLGEGGMGRVYLGRSPGGRTVALKVVHGTIAGDPDFRRRFAREVRAAQSLRGAGTVPVLDADPDAEVPWLATAYVPGPALSDAVIGHGPLPGEALWRLLSGLAPALAGVHGAGLVHRDVKPSNVLLSPSGPLLIDFGIARSADETALTGTGLVVGSPGYMSPEQAEGRTVGPAADVFALGAVLAFAATGRGPFGGGSVAELLYRIVHHEPELDGLGGRFGELTRHCLAKRPEDRPTVTELAAAAAEQAGTGPWLPPPVIAAIAQKAEELLNAEAEAEEPERLAEHPVRQQAPGPAHPPASGPQAVTATAPTAPARPATAVLPGRPPAGPSRARAASSPPPSRRHDAVKALTTGLGRPLYGLFFLIPVLTLLVGGFDLLDRAARYPSESEQQSAAHQWAVHDDWWRVPVTLLLFGAMVWLHVYRKRLLTVAPGRVRLWSAGIGLYWIALIAGTALHVTWFMIVHEDMPPEAGNHPLLWVAVPVILIGAVASPVLLIGSVLRIVRA</sequence>
<dbReference type="PROSITE" id="PS00107">
    <property type="entry name" value="PROTEIN_KINASE_ATP"/>
    <property type="match status" value="1"/>
</dbReference>
<keyword evidence="3 9" id="KW-0418">Kinase</keyword>
<keyword evidence="7" id="KW-0812">Transmembrane</keyword>
<dbReference type="Gene3D" id="3.30.200.20">
    <property type="entry name" value="Phosphorylase Kinase, domain 1"/>
    <property type="match status" value="1"/>
</dbReference>
<proteinExistence type="predicted"/>
<dbReference type="CDD" id="cd14014">
    <property type="entry name" value="STKc_PknB_like"/>
    <property type="match status" value="1"/>
</dbReference>
<evidence type="ECO:0000256" key="1">
    <source>
        <dbReference type="ARBA" id="ARBA00022679"/>
    </source>
</evidence>
<feature type="binding site" evidence="5">
    <location>
        <position position="43"/>
    </location>
    <ligand>
        <name>ATP</name>
        <dbReference type="ChEBI" id="CHEBI:30616"/>
    </ligand>
</feature>
<evidence type="ECO:0000313" key="10">
    <source>
        <dbReference type="Proteomes" id="UP001610631"/>
    </source>
</evidence>
<evidence type="ECO:0000256" key="4">
    <source>
        <dbReference type="ARBA" id="ARBA00022840"/>
    </source>
</evidence>
<keyword evidence="1" id="KW-0808">Transferase</keyword>
<evidence type="ECO:0000259" key="8">
    <source>
        <dbReference type="PROSITE" id="PS50011"/>
    </source>
</evidence>
<feature type="domain" description="Protein kinase" evidence="8">
    <location>
        <begin position="15"/>
        <end position="273"/>
    </location>
</feature>
<keyword evidence="2 5" id="KW-0547">Nucleotide-binding</keyword>
<dbReference type="SMART" id="SM00220">
    <property type="entry name" value="S_TKc"/>
    <property type="match status" value="1"/>
</dbReference>
<dbReference type="InterPro" id="IPR008271">
    <property type="entry name" value="Ser/Thr_kinase_AS"/>
</dbReference>
<dbReference type="SUPFAM" id="SSF56112">
    <property type="entry name" value="Protein kinase-like (PK-like)"/>
    <property type="match status" value="1"/>
</dbReference>
<protein>
    <submittedName>
        <fullName evidence="9">Protein kinase</fullName>
    </submittedName>
</protein>
<evidence type="ECO:0000256" key="7">
    <source>
        <dbReference type="SAM" id="Phobius"/>
    </source>
</evidence>
<accession>A0ABW7PDK8</accession>
<keyword evidence="7" id="KW-1133">Transmembrane helix</keyword>
<evidence type="ECO:0000313" key="9">
    <source>
        <dbReference type="EMBL" id="MFH7596398.1"/>
    </source>
</evidence>
<dbReference type="InterPro" id="IPR011009">
    <property type="entry name" value="Kinase-like_dom_sf"/>
</dbReference>
<dbReference type="PANTHER" id="PTHR43289">
    <property type="entry name" value="MITOGEN-ACTIVATED PROTEIN KINASE KINASE KINASE 20-RELATED"/>
    <property type="match status" value="1"/>
</dbReference>
<feature type="transmembrane region" description="Helical" evidence="7">
    <location>
        <begin position="494"/>
        <end position="518"/>
    </location>
</feature>
<dbReference type="EMBL" id="JBBDHD010000031">
    <property type="protein sequence ID" value="MFH7596398.1"/>
    <property type="molecule type" value="Genomic_DNA"/>
</dbReference>
<evidence type="ECO:0000256" key="6">
    <source>
        <dbReference type="SAM" id="MobiDB-lite"/>
    </source>
</evidence>
<dbReference type="PROSITE" id="PS00108">
    <property type="entry name" value="PROTEIN_KINASE_ST"/>
    <property type="match status" value="1"/>
</dbReference>
<comment type="caution">
    <text evidence="9">The sequence shown here is derived from an EMBL/GenBank/DDBJ whole genome shotgun (WGS) entry which is preliminary data.</text>
</comment>
<feature type="transmembrane region" description="Helical" evidence="7">
    <location>
        <begin position="462"/>
        <end position="482"/>
    </location>
</feature>
<dbReference type="InterPro" id="IPR017441">
    <property type="entry name" value="Protein_kinase_ATP_BS"/>
</dbReference>
<gene>
    <name evidence="9" type="ORF">WDV06_15010</name>
</gene>
<dbReference type="GO" id="GO:0016301">
    <property type="term" value="F:kinase activity"/>
    <property type="evidence" value="ECO:0007669"/>
    <property type="project" value="UniProtKB-KW"/>
</dbReference>
<keyword evidence="10" id="KW-1185">Reference proteome</keyword>
<evidence type="ECO:0000256" key="5">
    <source>
        <dbReference type="PROSITE-ProRule" id="PRU10141"/>
    </source>
</evidence>
<dbReference type="PROSITE" id="PS50011">
    <property type="entry name" value="PROTEIN_KINASE_DOM"/>
    <property type="match status" value="1"/>
</dbReference>
<feature type="region of interest" description="Disordered" evidence="6">
    <location>
        <begin position="293"/>
        <end position="364"/>
    </location>
</feature>
<keyword evidence="4 5" id="KW-0067">ATP-binding</keyword>